<proteinExistence type="predicted"/>
<keyword evidence="1" id="KW-0472">Membrane</keyword>
<name>A0A5B8NMB4_9CHRO</name>
<dbReference type="KEGG" id="enn:FRE64_10975"/>
<dbReference type="RefSeq" id="WP_146296175.1">
    <property type="nucleotide sequence ID" value="NZ_CP042326.1"/>
</dbReference>
<feature type="transmembrane region" description="Helical" evidence="1">
    <location>
        <begin position="200"/>
        <end position="223"/>
    </location>
</feature>
<protein>
    <submittedName>
        <fullName evidence="2">DUF2182 domain-containing protein</fullName>
    </submittedName>
</protein>
<evidence type="ECO:0000313" key="3">
    <source>
        <dbReference type="Proteomes" id="UP000318453"/>
    </source>
</evidence>
<feature type="transmembrane region" description="Helical" evidence="1">
    <location>
        <begin position="229"/>
        <end position="246"/>
    </location>
</feature>
<feature type="transmembrane region" description="Helical" evidence="1">
    <location>
        <begin position="29"/>
        <end position="48"/>
    </location>
</feature>
<sequence>MLSKVSLVTIWKLRDRALLGFKTNSTETILISLISIITILAWGLLWFSSISPYSRYLHDASGLGLITHSVILDITLSATFYTTVWLLMCLAMMLPTTLPLLIAWQRLISNHSSRWLLQGLVVAGYLSVWTVFGFLLYIADKMLHGVVLATPWLNQNYWVLGAFTLGLVGVFQFTPIKDYCLQKCRSPLNLVLKAWQQGNLLYQAWWLGVSHGIFCVGCCWALMLLMFVMGMGNFGWMLLLTGAMVIEKNFSWGQRLRAPLGVTFLIGTLIVLVVNIPVTKALF</sequence>
<dbReference type="OrthoDB" id="980055at2"/>
<dbReference type="Pfam" id="PF09948">
    <property type="entry name" value="PpoB2"/>
    <property type="match status" value="1"/>
</dbReference>
<feature type="transmembrane region" description="Helical" evidence="1">
    <location>
        <begin position="116"/>
        <end position="138"/>
    </location>
</feature>
<accession>A0A5B8NMB4</accession>
<gene>
    <name evidence="2" type="ORF">FRE64_10975</name>
</gene>
<keyword evidence="1" id="KW-1133">Transmembrane helix</keyword>
<feature type="transmembrane region" description="Helical" evidence="1">
    <location>
        <begin position="158"/>
        <end position="179"/>
    </location>
</feature>
<keyword evidence="3" id="KW-1185">Reference proteome</keyword>
<dbReference type="Proteomes" id="UP000318453">
    <property type="component" value="Chromosome"/>
</dbReference>
<dbReference type="EMBL" id="CP042326">
    <property type="protein sequence ID" value="QDZ40432.1"/>
    <property type="molecule type" value="Genomic_DNA"/>
</dbReference>
<dbReference type="AlphaFoldDB" id="A0A5B8NMB4"/>
<keyword evidence="1" id="KW-0812">Transmembrane</keyword>
<feature type="transmembrane region" description="Helical" evidence="1">
    <location>
        <begin position="84"/>
        <end position="104"/>
    </location>
</feature>
<organism evidence="2 3">
    <name type="scientific">Euhalothece natronophila Z-M001</name>
    <dbReference type="NCBI Taxonomy" id="522448"/>
    <lineage>
        <taxon>Bacteria</taxon>
        <taxon>Bacillati</taxon>
        <taxon>Cyanobacteriota</taxon>
        <taxon>Cyanophyceae</taxon>
        <taxon>Oscillatoriophycideae</taxon>
        <taxon>Chroococcales</taxon>
        <taxon>Halothecacae</taxon>
        <taxon>Halothece cluster</taxon>
        <taxon>Euhalothece</taxon>
    </lineage>
</organism>
<dbReference type="InterPro" id="IPR018688">
    <property type="entry name" value="PpoB2-like"/>
</dbReference>
<feature type="transmembrane region" description="Helical" evidence="1">
    <location>
        <begin position="258"/>
        <end position="278"/>
    </location>
</feature>
<evidence type="ECO:0000313" key="2">
    <source>
        <dbReference type="EMBL" id="QDZ40432.1"/>
    </source>
</evidence>
<evidence type="ECO:0000256" key="1">
    <source>
        <dbReference type="SAM" id="Phobius"/>
    </source>
</evidence>
<reference evidence="2 3" key="1">
    <citation type="submission" date="2019-08" db="EMBL/GenBank/DDBJ databases">
        <title>Carotenoids and Carotenoid Binding Proteins in the Halophilic Cyanobacterium Euhalothece sp. ZM00.</title>
        <authorList>
            <person name="Cho S.M."/>
            <person name="Song J.Y."/>
            <person name="Park Y.-I."/>
        </authorList>
    </citation>
    <scope>NUCLEOTIDE SEQUENCE [LARGE SCALE GENOMIC DNA]</scope>
    <source>
        <strain evidence="2 3">Z-M001</strain>
    </source>
</reference>